<evidence type="ECO:0000313" key="17">
    <source>
        <dbReference type="Proteomes" id="UP000094527"/>
    </source>
</evidence>
<comment type="pathway">
    <text evidence="2">Protein modification; protein glycosylation.</text>
</comment>
<proteinExistence type="inferred from homology"/>
<dbReference type="Proteomes" id="UP000094527">
    <property type="component" value="Unassembled WGS sequence"/>
</dbReference>
<comment type="similarity">
    <text evidence="3 12">Belongs to the glycosyltransferase 10 family.</text>
</comment>
<dbReference type="EC" id="2.4.1.-" evidence="12"/>
<dbReference type="AlphaFoldDB" id="A0A1D2NMK0"/>
<evidence type="ECO:0000259" key="14">
    <source>
        <dbReference type="Pfam" id="PF00852"/>
    </source>
</evidence>
<evidence type="ECO:0000256" key="9">
    <source>
        <dbReference type="ARBA" id="ARBA00023034"/>
    </source>
</evidence>
<dbReference type="GO" id="GO:0032580">
    <property type="term" value="C:Golgi cisterna membrane"/>
    <property type="evidence" value="ECO:0007669"/>
    <property type="project" value="UniProtKB-SubCell"/>
</dbReference>
<keyword evidence="9 12" id="KW-0333">Golgi apparatus</keyword>
<keyword evidence="8 12" id="KW-1133">Transmembrane helix</keyword>
<feature type="domain" description="Fucosyltransferase C-terminal" evidence="14">
    <location>
        <begin position="475"/>
        <end position="653"/>
    </location>
</feature>
<evidence type="ECO:0000256" key="7">
    <source>
        <dbReference type="ARBA" id="ARBA00022968"/>
    </source>
</evidence>
<dbReference type="OrthoDB" id="427096at2759"/>
<dbReference type="GO" id="GO:0008417">
    <property type="term" value="F:fucosyltransferase activity"/>
    <property type="evidence" value="ECO:0007669"/>
    <property type="project" value="InterPro"/>
</dbReference>
<dbReference type="Pfam" id="PF00852">
    <property type="entry name" value="Glyco_transf_10"/>
    <property type="match status" value="1"/>
</dbReference>
<evidence type="ECO:0000256" key="10">
    <source>
        <dbReference type="ARBA" id="ARBA00023136"/>
    </source>
</evidence>
<evidence type="ECO:0000256" key="4">
    <source>
        <dbReference type="ARBA" id="ARBA00022676"/>
    </source>
</evidence>
<sequence length="686" mass="77857">MLRKLRRLRVPVCFYTCCSLCAILLFGCTPRFQWRPTYVPAHRARAQLKSPPASSEKKQPHLAIVEPNTYTEAHNDDVDVIKKYISDNFVGHPPPKPQPAASETGEAQSTQNQQPKQNTIVISNLVKLAQQASNNPNVFNNLNSLTGDDTNALTHDDEFSQMFMESQTTTVETDLSYPGGDATTQIRKRERQWFMSGGDYFPTPPGGLTSIFYPSSAWLASKPSSLDYANLWYDNNIGSDRVIDQLMFAIDDPINYANISWGFEEGPTATTVKPFASASSSTNEPKTQRFSKVSQAKHLDLSPANVAHLLTGANTHQIPAKFIPSSSKGGRNLAATGSISTLRDPRLGKIKTILLYYGLGMSWGSHITNGRQVFLQQKCPINACRLTGNRAQLSKADIVVFKDVFMHPKIRRPPGQLWIMYMLECPLNTQNFLEKNAFNLTATYRHDSDIVTPYEKWVYFDDAVRSLPQAINYAEGKTKKVAWFVSNCVAKNNRLEYARELAKYIEVDIYGACGSHTCSRANSRQCFEMLSKNYKFYLAFENSNCRDYVSEKFFVNGLGNNVLPIVMGAHPDDYKRVAPDRSYIHVDDFSSPKELAQYLHELDTNDDLYNEYFKWKGTGEFINTHFFCRLCAMAHYSAKIPRKPSHYEDFNRWWRGPHVCTRQSWRSTPDIFAQENYDSIISTNQI</sequence>
<evidence type="ECO:0000256" key="12">
    <source>
        <dbReference type="RuleBase" id="RU003832"/>
    </source>
</evidence>
<keyword evidence="10 12" id="KW-0472">Membrane</keyword>
<evidence type="ECO:0000256" key="1">
    <source>
        <dbReference type="ARBA" id="ARBA00004447"/>
    </source>
</evidence>
<feature type="transmembrane region" description="Helical" evidence="12">
    <location>
        <begin position="12"/>
        <end position="32"/>
    </location>
</feature>
<dbReference type="InterPro" id="IPR055270">
    <property type="entry name" value="Glyco_tran_10_C"/>
</dbReference>
<dbReference type="EMBL" id="LJIJ01000004">
    <property type="protein sequence ID" value="ODN06508.1"/>
    <property type="molecule type" value="Genomic_DNA"/>
</dbReference>
<evidence type="ECO:0000256" key="2">
    <source>
        <dbReference type="ARBA" id="ARBA00004922"/>
    </source>
</evidence>
<protein>
    <recommendedName>
        <fullName evidence="12">Fucosyltransferase</fullName>
        <ecNumber evidence="12">2.4.1.-</ecNumber>
    </recommendedName>
</protein>
<dbReference type="Pfam" id="PF17039">
    <property type="entry name" value="Glyco_tran_10_N"/>
    <property type="match status" value="1"/>
</dbReference>
<evidence type="ECO:0000256" key="13">
    <source>
        <dbReference type="SAM" id="MobiDB-lite"/>
    </source>
</evidence>
<evidence type="ECO:0000256" key="6">
    <source>
        <dbReference type="ARBA" id="ARBA00022692"/>
    </source>
</evidence>
<gene>
    <name evidence="16" type="ORF">Ocin01_00197</name>
</gene>
<comment type="subcellular location">
    <subcellularLocation>
        <location evidence="1 12">Golgi apparatus</location>
        <location evidence="1 12">Golgi stack membrane</location>
        <topology evidence="1 12">Single-pass type II membrane protein</topology>
    </subcellularLocation>
</comment>
<dbReference type="SUPFAM" id="SSF53756">
    <property type="entry name" value="UDP-Glycosyltransferase/glycogen phosphorylase"/>
    <property type="match status" value="1"/>
</dbReference>
<keyword evidence="6 12" id="KW-0812">Transmembrane</keyword>
<accession>A0A1D2NMK0</accession>
<dbReference type="STRING" id="48709.A0A1D2NMK0"/>
<feature type="compositionally biased region" description="Polar residues" evidence="13">
    <location>
        <begin position="105"/>
        <end position="115"/>
    </location>
</feature>
<keyword evidence="7" id="KW-0735">Signal-anchor</keyword>
<feature type="region of interest" description="Disordered" evidence="13">
    <location>
        <begin position="87"/>
        <end position="115"/>
    </location>
</feature>
<keyword evidence="4 12" id="KW-0328">Glycosyltransferase</keyword>
<keyword evidence="11" id="KW-0325">Glycoprotein</keyword>
<dbReference type="UniPathway" id="UPA00378"/>
<keyword evidence="17" id="KW-1185">Reference proteome</keyword>
<evidence type="ECO:0000256" key="3">
    <source>
        <dbReference type="ARBA" id="ARBA00008919"/>
    </source>
</evidence>
<evidence type="ECO:0000259" key="15">
    <source>
        <dbReference type="Pfam" id="PF17039"/>
    </source>
</evidence>
<reference evidence="16 17" key="1">
    <citation type="journal article" date="2016" name="Genome Biol. Evol.">
        <title>Gene Family Evolution Reflects Adaptation to Soil Environmental Stressors in the Genome of the Collembolan Orchesella cincta.</title>
        <authorList>
            <person name="Faddeeva-Vakhrusheva A."/>
            <person name="Derks M.F."/>
            <person name="Anvar S.Y."/>
            <person name="Agamennone V."/>
            <person name="Suring W."/>
            <person name="Smit S."/>
            <person name="van Straalen N.M."/>
            <person name="Roelofs D."/>
        </authorList>
    </citation>
    <scope>NUCLEOTIDE SEQUENCE [LARGE SCALE GENOMIC DNA]</scope>
    <source>
        <tissue evidence="16">Mixed pool</tissue>
    </source>
</reference>
<dbReference type="InterPro" id="IPR031481">
    <property type="entry name" value="Glyco_tran_10_N"/>
</dbReference>
<feature type="domain" description="Fucosyltransferase N-terminal" evidence="15">
    <location>
        <begin position="352"/>
        <end position="454"/>
    </location>
</feature>
<dbReference type="FunFam" id="3.40.50.11660:FF:000004">
    <property type="entry name" value="Glycoprotein 3-alpha-L-fucosyltransferase A"/>
    <property type="match status" value="1"/>
</dbReference>
<name>A0A1D2NMK0_ORCCI</name>
<dbReference type="PANTHER" id="PTHR48438:SF1">
    <property type="entry name" value="ALPHA-(1,3)-FUCOSYLTRANSFERASE C-RELATED"/>
    <property type="match status" value="1"/>
</dbReference>
<organism evidence="16 17">
    <name type="scientific">Orchesella cincta</name>
    <name type="common">Springtail</name>
    <name type="synonym">Podura cincta</name>
    <dbReference type="NCBI Taxonomy" id="48709"/>
    <lineage>
        <taxon>Eukaryota</taxon>
        <taxon>Metazoa</taxon>
        <taxon>Ecdysozoa</taxon>
        <taxon>Arthropoda</taxon>
        <taxon>Hexapoda</taxon>
        <taxon>Collembola</taxon>
        <taxon>Entomobryomorpha</taxon>
        <taxon>Entomobryoidea</taxon>
        <taxon>Orchesellidae</taxon>
        <taxon>Orchesellinae</taxon>
        <taxon>Orchesella</taxon>
    </lineage>
</organism>
<dbReference type="PROSITE" id="PS51257">
    <property type="entry name" value="PROKAR_LIPOPROTEIN"/>
    <property type="match status" value="1"/>
</dbReference>
<dbReference type="Gene3D" id="3.40.50.11660">
    <property type="entry name" value="Glycosyl transferase family 10, C-terminal domain"/>
    <property type="match status" value="1"/>
</dbReference>
<evidence type="ECO:0000256" key="8">
    <source>
        <dbReference type="ARBA" id="ARBA00022989"/>
    </source>
</evidence>
<evidence type="ECO:0000256" key="5">
    <source>
        <dbReference type="ARBA" id="ARBA00022679"/>
    </source>
</evidence>
<evidence type="ECO:0000256" key="11">
    <source>
        <dbReference type="ARBA" id="ARBA00023180"/>
    </source>
</evidence>
<dbReference type="InterPro" id="IPR001503">
    <property type="entry name" value="Glyco_trans_10"/>
</dbReference>
<evidence type="ECO:0000313" key="16">
    <source>
        <dbReference type="EMBL" id="ODN06508.1"/>
    </source>
</evidence>
<comment type="caution">
    <text evidence="16">The sequence shown here is derived from an EMBL/GenBank/DDBJ whole genome shotgun (WGS) entry which is preliminary data.</text>
</comment>
<keyword evidence="5 12" id="KW-0808">Transferase</keyword>
<dbReference type="PANTHER" id="PTHR48438">
    <property type="entry name" value="ALPHA-(1,3)-FUCOSYLTRANSFERASE C-RELATED"/>
    <property type="match status" value="1"/>
</dbReference>
<dbReference type="InterPro" id="IPR038577">
    <property type="entry name" value="GT10-like_C_sf"/>
</dbReference>